<dbReference type="AlphaFoldDB" id="A0A8J5XHA8"/>
<proteinExistence type="predicted"/>
<gene>
    <name evidence="1" type="ORF">KFE25_000266</name>
</gene>
<keyword evidence="2" id="KW-1185">Reference proteome</keyword>
<sequence>MPANGPNGKAPEQFKYKRVDTMSELMKKSAEMHRKKGEAADAISGLTSVIELKKQRIAQLNDEIAADKLGLEEYGPQTIVAHQERQERCRKIIKECEEWCEFFDGAIGPFEKAYHDSQDAVRVKYDEAMKKYRESIQTLIREFGYNPAFKRWHDQL</sequence>
<accession>A0A8J5XHA8</accession>
<organism evidence="1 2">
    <name type="scientific">Diacronema lutheri</name>
    <name type="common">Unicellular marine alga</name>
    <name type="synonym">Monochrysis lutheri</name>
    <dbReference type="NCBI Taxonomy" id="2081491"/>
    <lineage>
        <taxon>Eukaryota</taxon>
        <taxon>Haptista</taxon>
        <taxon>Haptophyta</taxon>
        <taxon>Pavlovophyceae</taxon>
        <taxon>Pavlovales</taxon>
        <taxon>Pavlovaceae</taxon>
        <taxon>Diacronema</taxon>
    </lineage>
</organism>
<evidence type="ECO:0000313" key="1">
    <source>
        <dbReference type="EMBL" id="KAG8464098.1"/>
    </source>
</evidence>
<dbReference type="OMA" id="EFGYHIA"/>
<comment type="caution">
    <text evidence="1">The sequence shown here is derived from an EMBL/GenBank/DDBJ whole genome shotgun (WGS) entry which is preliminary data.</text>
</comment>
<dbReference type="OrthoDB" id="10369080at2759"/>
<reference evidence="1" key="1">
    <citation type="submission" date="2021-05" db="EMBL/GenBank/DDBJ databases">
        <title>The genome of the haptophyte Pavlova lutheri (Diacronema luteri, Pavlovales) - a model for lipid biosynthesis in eukaryotic algae.</title>
        <authorList>
            <person name="Hulatt C.J."/>
            <person name="Posewitz M.C."/>
        </authorList>
    </citation>
    <scope>NUCLEOTIDE SEQUENCE</scope>
    <source>
        <strain evidence="1">NIVA-4/92</strain>
    </source>
</reference>
<name>A0A8J5XHA8_DIALT</name>
<dbReference type="Proteomes" id="UP000751190">
    <property type="component" value="Unassembled WGS sequence"/>
</dbReference>
<evidence type="ECO:0000313" key="2">
    <source>
        <dbReference type="Proteomes" id="UP000751190"/>
    </source>
</evidence>
<dbReference type="EMBL" id="JAGTXO010000014">
    <property type="protein sequence ID" value="KAG8464098.1"/>
    <property type="molecule type" value="Genomic_DNA"/>
</dbReference>
<protein>
    <submittedName>
        <fullName evidence="1">Uncharacterized protein</fullName>
    </submittedName>
</protein>